<evidence type="ECO:0000313" key="3">
    <source>
        <dbReference type="Proteomes" id="UP000789396"/>
    </source>
</evidence>
<accession>A0A9N9NJ33</accession>
<organism evidence="2 3">
    <name type="scientific">Racocetra fulgida</name>
    <dbReference type="NCBI Taxonomy" id="60492"/>
    <lineage>
        <taxon>Eukaryota</taxon>
        <taxon>Fungi</taxon>
        <taxon>Fungi incertae sedis</taxon>
        <taxon>Mucoromycota</taxon>
        <taxon>Glomeromycotina</taxon>
        <taxon>Glomeromycetes</taxon>
        <taxon>Diversisporales</taxon>
        <taxon>Gigasporaceae</taxon>
        <taxon>Racocetra</taxon>
    </lineage>
</organism>
<evidence type="ECO:0000259" key="1">
    <source>
        <dbReference type="Pfam" id="PF00293"/>
    </source>
</evidence>
<dbReference type="PANTHER" id="PTHR10885:SF0">
    <property type="entry name" value="ISOPENTENYL-DIPHOSPHATE DELTA-ISOMERASE"/>
    <property type="match status" value="1"/>
</dbReference>
<comment type="caution">
    <text evidence="2">The sequence shown here is derived from an EMBL/GenBank/DDBJ whole genome shotgun (WGS) entry which is preliminary data.</text>
</comment>
<dbReference type="GO" id="GO:0005737">
    <property type="term" value="C:cytoplasm"/>
    <property type="evidence" value="ECO:0007669"/>
    <property type="project" value="TreeGrafter"/>
</dbReference>
<keyword evidence="3" id="KW-1185">Reference proteome</keyword>
<dbReference type="InterPro" id="IPR000086">
    <property type="entry name" value="NUDIX_hydrolase_dom"/>
</dbReference>
<dbReference type="GO" id="GO:0004452">
    <property type="term" value="F:isopentenyl-diphosphate delta-isomerase activity"/>
    <property type="evidence" value="ECO:0007669"/>
    <property type="project" value="TreeGrafter"/>
</dbReference>
<dbReference type="Proteomes" id="UP000789396">
    <property type="component" value="Unassembled WGS sequence"/>
</dbReference>
<dbReference type="GO" id="GO:0009240">
    <property type="term" value="P:isopentenyl diphosphate biosynthetic process"/>
    <property type="evidence" value="ECO:0007669"/>
    <property type="project" value="TreeGrafter"/>
</dbReference>
<feature type="domain" description="Nudix hydrolase" evidence="1">
    <location>
        <begin position="43"/>
        <end position="131"/>
    </location>
</feature>
<dbReference type="AlphaFoldDB" id="A0A9N9NJ33"/>
<protein>
    <submittedName>
        <fullName evidence="2">7964_t:CDS:1</fullName>
    </submittedName>
</protein>
<dbReference type="InterPro" id="IPR015797">
    <property type="entry name" value="NUDIX_hydrolase-like_dom_sf"/>
</dbReference>
<name>A0A9N9NJ33_9GLOM</name>
<sequence length="136" mass="15713">MPSVNFSFDAYNDEQVRLMEEMCILVDENDKKIGADTKKNCVRRAAQRKLQHELGIKPHQVPIDDFTFLTRIHYLAPSDGIWGEHETAFIDSKSLHLVDYVLIIRANVDIEINPNEVKAVEYLSLEELRLKFENPG</sequence>
<dbReference type="Gene3D" id="3.90.79.10">
    <property type="entry name" value="Nucleoside Triphosphate Pyrophosphohydrolase"/>
    <property type="match status" value="2"/>
</dbReference>
<dbReference type="EMBL" id="CAJVPZ010030269">
    <property type="protein sequence ID" value="CAG8736380.1"/>
    <property type="molecule type" value="Genomic_DNA"/>
</dbReference>
<gene>
    <name evidence="2" type="ORF">RFULGI_LOCUS12512</name>
</gene>
<feature type="non-terminal residue" evidence="2">
    <location>
        <position position="136"/>
    </location>
</feature>
<dbReference type="Pfam" id="PF00293">
    <property type="entry name" value="NUDIX"/>
    <property type="match status" value="1"/>
</dbReference>
<dbReference type="SUPFAM" id="SSF55811">
    <property type="entry name" value="Nudix"/>
    <property type="match status" value="1"/>
</dbReference>
<proteinExistence type="predicted"/>
<dbReference type="OrthoDB" id="510307at2759"/>
<dbReference type="PANTHER" id="PTHR10885">
    <property type="entry name" value="ISOPENTENYL-DIPHOSPHATE DELTA-ISOMERASE"/>
    <property type="match status" value="1"/>
</dbReference>
<reference evidence="2" key="1">
    <citation type="submission" date="2021-06" db="EMBL/GenBank/DDBJ databases">
        <authorList>
            <person name="Kallberg Y."/>
            <person name="Tangrot J."/>
            <person name="Rosling A."/>
        </authorList>
    </citation>
    <scope>NUCLEOTIDE SEQUENCE</scope>
    <source>
        <strain evidence="2">IN212</strain>
    </source>
</reference>
<evidence type="ECO:0000313" key="2">
    <source>
        <dbReference type="EMBL" id="CAG8736380.1"/>
    </source>
</evidence>